<dbReference type="AlphaFoldDB" id="A0A1W1BDW3"/>
<keyword evidence="1" id="KW-0472">Membrane</keyword>
<protein>
    <recommendedName>
        <fullName evidence="3">Tetratricopeptide repeat-like domain-containing protein</fullName>
    </recommendedName>
</protein>
<evidence type="ECO:0008006" key="3">
    <source>
        <dbReference type="Google" id="ProtNLM"/>
    </source>
</evidence>
<keyword evidence="1" id="KW-1133">Transmembrane helix</keyword>
<feature type="transmembrane region" description="Helical" evidence="1">
    <location>
        <begin position="38"/>
        <end position="55"/>
    </location>
</feature>
<keyword evidence="1" id="KW-0812">Transmembrane</keyword>
<organism evidence="2">
    <name type="scientific">hydrothermal vent metagenome</name>
    <dbReference type="NCBI Taxonomy" id="652676"/>
    <lineage>
        <taxon>unclassified sequences</taxon>
        <taxon>metagenomes</taxon>
        <taxon>ecological metagenomes</taxon>
    </lineage>
</organism>
<gene>
    <name evidence="2" type="ORF">MNB_SM-5-409</name>
</gene>
<sequence>MSLKENIEMVKDELNSEEKFFEKAVMTERFVKKYKKPLIGLVAAIILVVAADLGYEASEQNRIESANQTLAQLQKNPADKVALARLESLSPALHDVWIYSQAIAQKNADALQKLKKSQALLISDISSYESAEYKNDLAALQSYSEKQNAIYKDLAAVMSAVILMNEGKIDEAHNSLDMIGDNSPLAQVANALMHYGVK</sequence>
<name>A0A1W1BDW3_9ZZZZ</name>
<dbReference type="EMBL" id="FPHH01000014">
    <property type="protein sequence ID" value="SFV51780.1"/>
    <property type="molecule type" value="Genomic_DNA"/>
</dbReference>
<reference evidence="2" key="1">
    <citation type="submission" date="2016-10" db="EMBL/GenBank/DDBJ databases">
        <authorList>
            <person name="de Groot N.N."/>
        </authorList>
    </citation>
    <scope>NUCLEOTIDE SEQUENCE</scope>
</reference>
<evidence type="ECO:0000313" key="2">
    <source>
        <dbReference type="EMBL" id="SFV51780.1"/>
    </source>
</evidence>
<proteinExistence type="predicted"/>
<accession>A0A1W1BDW3</accession>
<evidence type="ECO:0000256" key="1">
    <source>
        <dbReference type="SAM" id="Phobius"/>
    </source>
</evidence>